<dbReference type="RefSeq" id="WP_390265120.1">
    <property type="nucleotide sequence ID" value="NZ_JBHUGH010000034.1"/>
</dbReference>
<reference evidence="2" key="1">
    <citation type="journal article" date="2019" name="Int. J. Syst. Evol. Microbiol.">
        <title>The Global Catalogue of Microorganisms (GCM) 10K type strain sequencing project: providing services to taxonomists for standard genome sequencing and annotation.</title>
        <authorList>
            <consortium name="The Broad Institute Genomics Platform"/>
            <consortium name="The Broad Institute Genome Sequencing Center for Infectious Disease"/>
            <person name="Wu L."/>
            <person name="Ma J."/>
        </authorList>
    </citation>
    <scope>NUCLEOTIDE SEQUENCE [LARGE SCALE GENOMIC DNA]</scope>
    <source>
        <strain evidence="2">CGMCC 4.7242</strain>
    </source>
</reference>
<dbReference type="Proteomes" id="UP001597353">
    <property type="component" value="Unassembled WGS sequence"/>
</dbReference>
<evidence type="ECO:0000313" key="1">
    <source>
        <dbReference type="EMBL" id="MFD1914117.1"/>
    </source>
</evidence>
<organism evidence="1 2">
    <name type="scientific">Halodurantibacterium flavum</name>
    <dbReference type="NCBI Taxonomy" id="1382802"/>
    <lineage>
        <taxon>Bacteria</taxon>
        <taxon>Pseudomonadati</taxon>
        <taxon>Pseudomonadota</taxon>
        <taxon>Alphaproteobacteria</taxon>
        <taxon>Rhodobacterales</taxon>
        <taxon>Paracoccaceae</taxon>
        <taxon>Halodurantibacterium</taxon>
    </lineage>
</organism>
<dbReference type="InterPro" id="IPR009752">
    <property type="entry name" value="Phage_Mu_GpJ"/>
</dbReference>
<evidence type="ECO:0000313" key="2">
    <source>
        <dbReference type="Proteomes" id="UP001597353"/>
    </source>
</evidence>
<dbReference type="EMBL" id="JBHUGH010000034">
    <property type="protein sequence ID" value="MFD1914117.1"/>
    <property type="molecule type" value="Genomic_DNA"/>
</dbReference>
<accession>A0ABW4S996</accession>
<dbReference type="Pfam" id="PF07030">
    <property type="entry name" value="Phage_Mu_Gp36"/>
    <property type="match status" value="1"/>
</dbReference>
<name>A0ABW4S996_9RHOB</name>
<sequence>MTYATLQGLTDRYGQDLIVMLTDRSDPPAGTVDADAVTRALLDTDGVIDGYLRARYVTPLPEVPPQITDIALSIAVYKLHRYSPEAKIKDDYEGAIRALREIAAGTIVLTAATTEPTPSGGTGARITDRERPLSAENLKGFI</sequence>
<keyword evidence="2" id="KW-1185">Reference proteome</keyword>
<comment type="caution">
    <text evidence="1">The sequence shown here is derived from an EMBL/GenBank/DDBJ whole genome shotgun (WGS) entry which is preliminary data.</text>
</comment>
<proteinExistence type="predicted"/>
<gene>
    <name evidence="1" type="ORF">ACFSGJ_18090</name>
</gene>
<protein>
    <submittedName>
        <fullName evidence="1">Gp436 family protein</fullName>
    </submittedName>
</protein>